<evidence type="ECO:0000259" key="3">
    <source>
        <dbReference type="Pfam" id="PF03435"/>
    </source>
</evidence>
<dbReference type="Proteomes" id="UP000813824">
    <property type="component" value="Unassembled WGS sequence"/>
</dbReference>
<name>A0A8K0UTZ0_9AGAR</name>
<dbReference type="OrthoDB" id="10268090at2759"/>
<organism evidence="4 5">
    <name type="scientific">Cristinia sonorae</name>
    <dbReference type="NCBI Taxonomy" id="1940300"/>
    <lineage>
        <taxon>Eukaryota</taxon>
        <taxon>Fungi</taxon>
        <taxon>Dikarya</taxon>
        <taxon>Basidiomycota</taxon>
        <taxon>Agaricomycotina</taxon>
        <taxon>Agaricomycetes</taxon>
        <taxon>Agaricomycetidae</taxon>
        <taxon>Agaricales</taxon>
        <taxon>Pleurotineae</taxon>
        <taxon>Stephanosporaceae</taxon>
        <taxon>Cristinia</taxon>
    </lineage>
</organism>
<reference evidence="4" key="1">
    <citation type="journal article" date="2021" name="New Phytol.">
        <title>Evolutionary innovations through gain and loss of genes in the ectomycorrhizal Boletales.</title>
        <authorList>
            <person name="Wu G."/>
            <person name="Miyauchi S."/>
            <person name="Morin E."/>
            <person name="Kuo A."/>
            <person name="Drula E."/>
            <person name="Varga T."/>
            <person name="Kohler A."/>
            <person name="Feng B."/>
            <person name="Cao Y."/>
            <person name="Lipzen A."/>
            <person name="Daum C."/>
            <person name="Hundley H."/>
            <person name="Pangilinan J."/>
            <person name="Johnson J."/>
            <person name="Barry K."/>
            <person name="LaButti K."/>
            <person name="Ng V."/>
            <person name="Ahrendt S."/>
            <person name="Min B."/>
            <person name="Choi I.G."/>
            <person name="Park H."/>
            <person name="Plett J.M."/>
            <person name="Magnuson J."/>
            <person name="Spatafora J.W."/>
            <person name="Nagy L.G."/>
            <person name="Henrissat B."/>
            <person name="Grigoriev I.V."/>
            <person name="Yang Z.L."/>
            <person name="Xu J."/>
            <person name="Martin F.M."/>
        </authorList>
    </citation>
    <scope>NUCLEOTIDE SEQUENCE</scope>
    <source>
        <strain evidence="4">KKN 215</strain>
    </source>
</reference>
<evidence type="ECO:0000256" key="2">
    <source>
        <dbReference type="SAM" id="Phobius"/>
    </source>
</evidence>
<dbReference type="EMBL" id="JAEVFJ010000007">
    <property type="protein sequence ID" value="KAH8103424.1"/>
    <property type="molecule type" value="Genomic_DNA"/>
</dbReference>
<dbReference type="PANTHER" id="PTHR12286:SF5">
    <property type="entry name" value="SACCHAROPINE DEHYDROGENASE-LIKE OXIDOREDUCTASE"/>
    <property type="match status" value="1"/>
</dbReference>
<dbReference type="Gene3D" id="3.40.50.720">
    <property type="entry name" value="NAD(P)-binding Rossmann-like Domain"/>
    <property type="match status" value="1"/>
</dbReference>
<dbReference type="AlphaFoldDB" id="A0A8K0UTZ0"/>
<dbReference type="GO" id="GO:0005811">
    <property type="term" value="C:lipid droplet"/>
    <property type="evidence" value="ECO:0007669"/>
    <property type="project" value="TreeGrafter"/>
</dbReference>
<evidence type="ECO:0000256" key="1">
    <source>
        <dbReference type="ARBA" id="ARBA00038048"/>
    </source>
</evidence>
<protein>
    <submittedName>
        <fullName evidence="4">Saccharopine dehydrogenase-domain-containing protein</fullName>
    </submittedName>
</protein>
<dbReference type="InterPro" id="IPR051276">
    <property type="entry name" value="Saccharopine_DH-like_oxidrdct"/>
</dbReference>
<keyword evidence="2" id="KW-0472">Membrane</keyword>
<dbReference type="InterPro" id="IPR036291">
    <property type="entry name" value="NAD(P)-bd_dom_sf"/>
</dbReference>
<keyword evidence="2" id="KW-1133">Transmembrane helix</keyword>
<dbReference type="Pfam" id="PF03435">
    <property type="entry name" value="Sacchrp_dh_NADP"/>
    <property type="match status" value="1"/>
</dbReference>
<gene>
    <name evidence="4" type="ORF">BXZ70DRAFT_925535</name>
</gene>
<dbReference type="GO" id="GO:0005886">
    <property type="term" value="C:plasma membrane"/>
    <property type="evidence" value="ECO:0007669"/>
    <property type="project" value="TreeGrafter"/>
</dbReference>
<dbReference type="GO" id="GO:0005739">
    <property type="term" value="C:mitochondrion"/>
    <property type="evidence" value="ECO:0007669"/>
    <property type="project" value="TreeGrafter"/>
</dbReference>
<proteinExistence type="inferred from homology"/>
<evidence type="ECO:0000313" key="5">
    <source>
        <dbReference type="Proteomes" id="UP000813824"/>
    </source>
</evidence>
<keyword evidence="2" id="KW-0812">Transmembrane</keyword>
<evidence type="ECO:0000313" key="4">
    <source>
        <dbReference type="EMBL" id="KAH8103424.1"/>
    </source>
</evidence>
<keyword evidence="5" id="KW-1185">Reference proteome</keyword>
<accession>A0A8K0UTZ0</accession>
<comment type="similarity">
    <text evidence="1">Belongs to the saccharopine dehydrogenase family.</text>
</comment>
<sequence length="432" mass="47552">MIDILVLGATGFTGRLITEVLQTHRERPSFSFGIAGRSQSKLAKLKKDLKLDDSVQIFDVDVTSEEQVEGVVSQAAVVINAVGPYWIYGTTVVKACVKLERHYVDLTGESYWVKEIINKFDYVATTKGCTIIPSCGLDSLPSDLAVYLSNRTLKGEAGLDANIDTSTTAVKMDSTISPGTLGTLISFFEQVPRHVKQNANKPFYLSNVPGGENPPIRLTYSLPHTKPAIYGGFFPLAGGNRAIVQRSWGLREYDLRKSSVNPPEDKRKSAYGPDFKYDEFLVTATWTSGLLLSLGFAFTVAFMFLPPVRWIAKKFLSYLPEGPSEHHKKNGRLVVTNVTSSTAAPGTPPVHVRTIIKGQGEAGYYLTSYMITECALALLLSRPELPELGREGGVLTPTTALGDVLVRRLEESGKFTFHSEVFTDEDEDRKTR</sequence>
<feature type="transmembrane region" description="Helical" evidence="2">
    <location>
        <begin position="286"/>
        <end position="305"/>
    </location>
</feature>
<dbReference type="PANTHER" id="PTHR12286">
    <property type="entry name" value="SACCHAROPINE DEHYDROGENASE-LIKE OXIDOREDUCTASE"/>
    <property type="match status" value="1"/>
</dbReference>
<dbReference type="GO" id="GO:0009247">
    <property type="term" value="P:glycolipid biosynthetic process"/>
    <property type="evidence" value="ECO:0007669"/>
    <property type="project" value="TreeGrafter"/>
</dbReference>
<feature type="domain" description="Saccharopine dehydrogenase NADP binding" evidence="3">
    <location>
        <begin position="4"/>
        <end position="132"/>
    </location>
</feature>
<dbReference type="SUPFAM" id="SSF51735">
    <property type="entry name" value="NAD(P)-binding Rossmann-fold domains"/>
    <property type="match status" value="1"/>
</dbReference>
<dbReference type="InterPro" id="IPR005097">
    <property type="entry name" value="Sacchrp_dh_NADP-bd"/>
</dbReference>
<comment type="caution">
    <text evidence="4">The sequence shown here is derived from an EMBL/GenBank/DDBJ whole genome shotgun (WGS) entry which is preliminary data.</text>
</comment>